<reference evidence="5" key="1">
    <citation type="submission" date="2017-02" db="UniProtKB">
        <authorList>
            <consortium name="WormBaseParasite"/>
        </authorList>
    </citation>
    <scope>IDENTIFICATION</scope>
</reference>
<evidence type="ECO:0000313" key="3">
    <source>
        <dbReference type="EMBL" id="VDK18780.1"/>
    </source>
</evidence>
<dbReference type="Proteomes" id="UP000267096">
    <property type="component" value="Unassembled WGS sequence"/>
</dbReference>
<dbReference type="WBParaSite" id="ASIM_0000157901-mRNA-1">
    <property type="protein sequence ID" value="ASIM_0000157901-mRNA-1"/>
    <property type="gene ID" value="ASIM_0000157901"/>
</dbReference>
<accession>A0A0M3J224</accession>
<evidence type="ECO:0000313" key="5">
    <source>
        <dbReference type="WBParaSite" id="ASIM_0000157901-mRNA-1"/>
    </source>
</evidence>
<keyword evidence="2" id="KW-1133">Transmembrane helix</keyword>
<proteinExistence type="predicted"/>
<sequence length="165" mass="19006">MARGRKFVRESAMKNAGSDESSNGAIVTDASKKIISKKPSVMQALTWPKRYWAEVGKGKLCFVRITKSSKGSKSERISQSPNDTINIDLLESPVKFDDRKFRIHFPTHSGLDYFCPLRKMDYEPWKGAVIVNRCYKPSEESVLFLLLLFFCFCFFPFVFLLSWLK</sequence>
<evidence type="ECO:0000313" key="4">
    <source>
        <dbReference type="Proteomes" id="UP000267096"/>
    </source>
</evidence>
<keyword evidence="4" id="KW-1185">Reference proteome</keyword>
<reference evidence="3 4" key="2">
    <citation type="submission" date="2018-11" db="EMBL/GenBank/DDBJ databases">
        <authorList>
            <consortium name="Pathogen Informatics"/>
        </authorList>
    </citation>
    <scope>NUCLEOTIDE SEQUENCE [LARGE SCALE GENOMIC DNA]</scope>
</reference>
<feature type="transmembrane region" description="Helical" evidence="2">
    <location>
        <begin position="142"/>
        <end position="164"/>
    </location>
</feature>
<evidence type="ECO:0000256" key="2">
    <source>
        <dbReference type="SAM" id="Phobius"/>
    </source>
</evidence>
<protein>
    <submittedName>
        <fullName evidence="5">PH domain-containing protein</fullName>
    </submittedName>
</protein>
<keyword evidence="2" id="KW-0472">Membrane</keyword>
<organism evidence="5">
    <name type="scientific">Anisakis simplex</name>
    <name type="common">Herring worm</name>
    <dbReference type="NCBI Taxonomy" id="6269"/>
    <lineage>
        <taxon>Eukaryota</taxon>
        <taxon>Metazoa</taxon>
        <taxon>Ecdysozoa</taxon>
        <taxon>Nematoda</taxon>
        <taxon>Chromadorea</taxon>
        <taxon>Rhabditida</taxon>
        <taxon>Spirurina</taxon>
        <taxon>Ascaridomorpha</taxon>
        <taxon>Ascaridoidea</taxon>
        <taxon>Anisakidae</taxon>
        <taxon>Anisakis</taxon>
        <taxon>Anisakis simplex complex</taxon>
    </lineage>
</organism>
<keyword evidence="2" id="KW-0812">Transmembrane</keyword>
<evidence type="ECO:0000256" key="1">
    <source>
        <dbReference type="SAM" id="MobiDB-lite"/>
    </source>
</evidence>
<gene>
    <name evidence="3" type="ORF">ASIM_LOCUS1455</name>
</gene>
<name>A0A0M3J224_ANISI</name>
<dbReference type="EMBL" id="UYRR01001558">
    <property type="protein sequence ID" value="VDK18780.1"/>
    <property type="molecule type" value="Genomic_DNA"/>
</dbReference>
<dbReference type="AlphaFoldDB" id="A0A0M3J224"/>
<feature type="region of interest" description="Disordered" evidence="1">
    <location>
        <begin position="1"/>
        <end position="24"/>
    </location>
</feature>